<dbReference type="AlphaFoldDB" id="A0A516GVB6"/>
<organism evidence="1 2">
    <name type="scientific">Formosa sediminum</name>
    <dbReference type="NCBI Taxonomy" id="2594004"/>
    <lineage>
        <taxon>Bacteria</taxon>
        <taxon>Pseudomonadati</taxon>
        <taxon>Bacteroidota</taxon>
        <taxon>Flavobacteriia</taxon>
        <taxon>Flavobacteriales</taxon>
        <taxon>Flavobacteriaceae</taxon>
        <taxon>Formosa</taxon>
    </lineage>
</organism>
<protein>
    <recommendedName>
        <fullName evidence="3">VCBS repeat-containing protein</fullName>
    </recommendedName>
</protein>
<reference evidence="1 2" key="1">
    <citation type="submission" date="2019-07" db="EMBL/GenBank/DDBJ databases">
        <title>Genome sequencing for Formosa sp. PS13.</title>
        <authorList>
            <person name="Park S.-J."/>
        </authorList>
    </citation>
    <scope>NUCLEOTIDE SEQUENCE [LARGE SCALE GENOMIC DNA]</scope>
    <source>
        <strain evidence="1 2">PS13</strain>
    </source>
</reference>
<accession>A0A516GVB6</accession>
<dbReference type="RefSeq" id="WP_143382374.1">
    <property type="nucleotide sequence ID" value="NZ_CP041637.1"/>
</dbReference>
<dbReference type="NCBIfam" id="NF047539">
    <property type="entry name" value="XAC2610_fam"/>
    <property type="match status" value="1"/>
</dbReference>
<proteinExistence type="predicted"/>
<evidence type="ECO:0000313" key="1">
    <source>
        <dbReference type="EMBL" id="QDO95468.1"/>
    </source>
</evidence>
<dbReference type="EMBL" id="CP041637">
    <property type="protein sequence ID" value="QDO95468.1"/>
    <property type="molecule type" value="Genomic_DNA"/>
</dbReference>
<dbReference type="KEGG" id="fop:FNB79_16320"/>
<dbReference type="InterPro" id="IPR058087">
    <property type="entry name" value="XAC2610_dom"/>
</dbReference>
<name>A0A516GVB6_9FLAO</name>
<gene>
    <name evidence="1" type="ORF">FNB79_16320</name>
</gene>
<dbReference type="Proteomes" id="UP000319209">
    <property type="component" value="Chromosome"/>
</dbReference>
<sequence>MNNYLSLVIFIISIQLFGQTEYVIKGFSEKYSGLLTIEKGYENDVFKKGKIRIINSQTKKELIVVNSDEFTFNLDSNGEVKTNISELPYGEQSILIYQDFNFDGKKDLAIMDGQNSCYHGPSFNIYIEGEKTLEFNAEFTRLAQEYCGMFQTNSETNTITTMTKSGCCWHQFSTFKVIDNTPKLMLQIEEDATNTPYYTTTTTTWEGNKSQQHIEKTIDFTEDGISEVFAFKLNKNQKKVIVFNINNRVLNYALLRTDETVEFAYPITFAYQNNDFTLNTSQDTLTFKNNDATYKIYNINATNSGILVKTKGKTYNLKASKHSISGGISDIKSLNLDNVINE</sequence>
<keyword evidence="2" id="KW-1185">Reference proteome</keyword>
<evidence type="ECO:0008006" key="3">
    <source>
        <dbReference type="Google" id="ProtNLM"/>
    </source>
</evidence>
<evidence type="ECO:0000313" key="2">
    <source>
        <dbReference type="Proteomes" id="UP000319209"/>
    </source>
</evidence>
<dbReference type="OrthoDB" id="5993839at2"/>